<feature type="region of interest" description="Disordered" evidence="1">
    <location>
        <begin position="135"/>
        <end position="449"/>
    </location>
</feature>
<dbReference type="EMBL" id="AMZH03001397">
    <property type="protein sequence ID" value="RRT79453.1"/>
    <property type="molecule type" value="Genomic_DNA"/>
</dbReference>
<feature type="compositionally biased region" description="Polar residues" evidence="1">
    <location>
        <begin position="167"/>
        <end position="186"/>
    </location>
</feature>
<protein>
    <submittedName>
        <fullName evidence="2">Uncharacterized protein</fullName>
    </submittedName>
</protein>
<gene>
    <name evidence="2" type="ORF">B296_00022519</name>
</gene>
<feature type="compositionally biased region" description="Polar residues" evidence="1">
    <location>
        <begin position="494"/>
        <end position="521"/>
    </location>
</feature>
<evidence type="ECO:0000313" key="2">
    <source>
        <dbReference type="EMBL" id="RRT79453.1"/>
    </source>
</evidence>
<dbReference type="Proteomes" id="UP000287651">
    <property type="component" value="Unassembled WGS sequence"/>
</dbReference>
<organism evidence="2 3">
    <name type="scientific">Ensete ventricosum</name>
    <name type="common">Abyssinian banana</name>
    <name type="synonym">Musa ensete</name>
    <dbReference type="NCBI Taxonomy" id="4639"/>
    <lineage>
        <taxon>Eukaryota</taxon>
        <taxon>Viridiplantae</taxon>
        <taxon>Streptophyta</taxon>
        <taxon>Embryophyta</taxon>
        <taxon>Tracheophyta</taxon>
        <taxon>Spermatophyta</taxon>
        <taxon>Magnoliopsida</taxon>
        <taxon>Liliopsida</taxon>
        <taxon>Zingiberales</taxon>
        <taxon>Musaceae</taxon>
        <taxon>Ensete</taxon>
    </lineage>
</organism>
<evidence type="ECO:0000256" key="1">
    <source>
        <dbReference type="SAM" id="MobiDB-lite"/>
    </source>
</evidence>
<proteinExistence type="predicted"/>
<dbReference type="AlphaFoldDB" id="A0A427AT86"/>
<feature type="compositionally biased region" description="Low complexity" evidence="1">
    <location>
        <begin position="360"/>
        <end position="369"/>
    </location>
</feature>
<evidence type="ECO:0000313" key="3">
    <source>
        <dbReference type="Proteomes" id="UP000287651"/>
    </source>
</evidence>
<name>A0A427AT86_ENSVE</name>
<feature type="compositionally biased region" description="Low complexity" evidence="1">
    <location>
        <begin position="187"/>
        <end position="198"/>
    </location>
</feature>
<feature type="compositionally biased region" description="Polar residues" evidence="1">
    <location>
        <begin position="426"/>
        <end position="443"/>
    </location>
</feature>
<feature type="region of interest" description="Disordered" evidence="1">
    <location>
        <begin position="494"/>
        <end position="548"/>
    </location>
</feature>
<comment type="caution">
    <text evidence="2">The sequence shown here is derived from an EMBL/GenBank/DDBJ whole genome shotgun (WGS) entry which is preliminary data.</text>
</comment>
<dbReference type="PANTHER" id="PTHR31949">
    <property type="entry name" value="GASTRIC MUCIN-LIKE PROTEIN"/>
    <property type="match status" value="1"/>
</dbReference>
<accession>A0A427AT86</accession>
<reference evidence="2 3" key="1">
    <citation type="journal article" date="2014" name="Agronomy (Basel)">
        <title>A Draft Genome Sequence for Ensete ventricosum, the Drought-Tolerant Tree Against Hunger.</title>
        <authorList>
            <person name="Harrison J."/>
            <person name="Moore K.A."/>
            <person name="Paszkiewicz K."/>
            <person name="Jones T."/>
            <person name="Grant M."/>
            <person name="Ambacheew D."/>
            <person name="Muzemil S."/>
            <person name="Studholme D.J."/>
        </authorList>
    </citation>
    <scope>NUCLEOTIDE SEQUENCE [LARGE SCALE GENOMIC DNA]</scope>
</reference>
<feature type="compositionally biased region" description="Low complexity" evidence="1">
    <location>
        <begin position="344"/>
        <end position="353"/>
    </location>
</feature>
<sequence length="548" mass="58961">MNRSLRRPAPGRTLTKETDEELALFIEMRKLEKERRDVRLHSTGELDPPLVSRRYYLLAMRSLWLLLSFWTVGSKPGSAPKFRIGASAPARKAGIDDFLNSNNGKNDYDWYSRHVLLSTYAFSLLLTPPGTPLFPSLDTDSKRSPMRENGTPKALPTVLKSRLANAPNPSRNLLTSRQPPSYSVLNSSAAATRRPSSSGGPTHGVYRSATPTGRPALPAVSKPARPATPTSRATLPSRSSAPPSRSLTPVRSSTPTSRPSVSVANKPASRSTTPTRRPSVPYTAPVSSAPPRRSSSVTRSGSTISRSLAPPCGSSPAIKPRPLKPSDIPGFSLDTPPNLRTSLSERPSSASRGRPGGPGSRSSSVEPGPNVRPRRQSCSPSRGRVPNGNAHECSSVQAPSRWQARDSDNSNPANMRRLAPRKQDNQRLTNENLSGKTSVSPDSTGFGRSLSKQSLDMAFRHMDIRRSIPNSLRPLMANIPASSVYSVRLGSTRSRTLSASGSPLATSSTTSSEQSVNNNMTCLGRNEIDDDLTSEKGGRCSSALSISR</sequence>
<feature type="compositionally biased region" description="Low complexity" evidence="1">
    <location>
        <begin position="228"/>
        <end position="263"/>
    </location>
</feature>
<dbReference type="PANTHER" id="PTHR31949:SF20">
    <property type="entry name" value="OS01G0141900 PROTEIN"/>
    <property type="match status" value="1"/>
</dbReference>
<feature type="compositionally biased region" description="Low complexity" evidence="1">
    <location>
        <begin position="283"/>
        <end position="307"/>
    </location>
</feature>
<dbReference type="GO" id="GO:0055028">
    <property type="term" value="C:cortical microtubule"/>
    <property type="evidence" value="ECO:0007669"/>
    <property type="project" value="TreeGrafter"/>
</dbReference>
<dbReference type="GO" id="GO:0043622">
    <property type="term" value="P:cortical microtubule organization"/>
    <property type="evidence" value="ECO:0007669"/>
    <property type="project" value="TreeGrafter"/>
</dbReference>